<dbReference type="Gene3D" id="1.20.1440.20">
    <property type="entry name" value="LemA-like domain"/>
    <property type="match status" value="1"/>
</dbReference>
<gene>
    <name evidence="7" type="ORF">JGI23_01545</name>
</gene>
<evidence type="ECO:0000256" key="4">
    <source>
        <dbReference type="ARBA" id="ARBA00022989"/>
    </source>
</evidence>
<evidence type="ECO:0000256" key="1">
    <source>
        <dbReference type="ARBA" id="ARBA00004167"/>
    </source>
</evidence>
<keyword evidence="3 6" id="KW-0812">Transmembrane</keyword>
<feature type="transmembrane region" description="Helical" evidence="6">
    <location>
        <begin position="6"/>
        <end position="26"/>
    </location>
</feature>
<evidence type="ECO:0000256" key="2">
    <source>
        <dbReference type="ARBA" id="ARBA00008854"/>
    </source>
</evidence>
<dbReference type="Proteomes" id="UP000199197">
    <property type="component" value="Unassembled WGS sequence"/>
</dbReference>
<dbReference type="InterPro" id="IPR007156">
    <property type="entry name" value="MamQ_LemA"/>
</dbReference>
<keyword evidence="4 6" id="KW-1133">Transmembrane helix</keyword>
<evidence type="ECO:0000256" key="5">
    <source>
        <dbReference type="ARBA" id="ARBA00023136"/>
    </source>
</evidence>
<evidence type="ECO:0000256" key="3">
    <source>
        <dbReference type="ARBA" id="ARBA00022692"/>
    </source>
</evidence>
<dbReference type="InterPro" id="IPR023353">
    <property type="entry name" value="LemA-like_dom_sf"/>
</dbReference>
<name>A0A0N7MYB2_9BACT</name>
<organism evidence="7 8">
    <name type="scientific">Candidatus Chryseopegocella kryptomonas</name>
    <dbReference type="NCBI Taxonomy" id="1633643"/>
    <lineage>
        <taxon>Bacteria</taxon>
        <taxon>Pseudomonadati</taxon>
        <taxon>Candidatus Kryptoniota</taxon>
        <taxon>Candidatus Chryseopegocella</taxon>
    </lineage>
</organism>
<dbReference type="RefSeq" id="WP_092350542.1">
    <property type="nucleotide sequence ID" value="NZ_CZVW01000018.1"/>
</dbReference>
<evidence type="ECO:0000313" key="8">
    <source>
        <dbReference type="Proteomes" id="UP000199197"/>
    </source>
</evidence>
<comment type="similarity">
    <text evidence="2">Belongs to the LemA family.</text>
</comment>
<dbReference type="PANTHER" id="PTHR34478">
    <property type="entry name" value="PROTEIN LEMA"/>
    <property type="match status" value="1"/>
</dbReference>
<dbReference type="GO" id="GO:0016020">
    <property type="term" value="C:membrane"/>
    <property type="evidence" value="ECO:0007669"/>
    <property type="project" value="UniProtKB-SubCell"/>
</dbReference>
<dbReference type="AlphaFoldDB" id="A0A0N7MYB2"/>
<keyword evidence="8" id="KW-1185">Reference proteome</keyword>
<evidence type="ECO:0000313" key="7">
    <source>
        <dbReference type="EMBL" id="CUT03755.1"/>
    </source>
</evidence>
<keyword evidence="5 6" id="KW-0472">Membrane</keyword>
<accession>A0A0N7MYB2</accession>
<dbReference type="Pfam" id="PF04011">
    <property type="entry name" value="LemA"/>
    <property type="match status" value="1"/>
</dbReference>
<proteinExistence type="inferred from homology"/>
<dbReference type="PANTHER" id="PTHR34478:SF2">
    <property type="entry name" value="MEMBRANE PROTEIN"/>
    <property type="match status" value="1"/>
</dbReference>
<dbReference type="EMBL" id="CZVW01000018">
    <property type="protein sequence ID" value="CUT03755.1"/>
    <property type="molecule type" value="Genomic_DNA"/>
</dbReference>
<reference evidence="8" key="1">
    <citation type="submission" date="2015-11" db="EMBL/GenBank/DDBJ databases">
        <authorList>
            <person name="Varghese N."/>
        </authorList>
    </citation>
    <scope>NUCLEOTIDE SEQUENCE [LARGE SCALE GENOMIC DNA]</scope>
    <source>
        <strain evidence="8">JGI-23</strain>
    </source>
</reference>
<dbReference type="OrthoDB" id="9804152at2"/>
<sequence length="201" mass="23052">MSKTLIAILGVIGLLLVIALIIVGWVTSTYNQLVSLDEMVNQAWSQVENQYQRRYDLIPNLVETVKGYAKHEREVFTQVTEARAKVGQITITPEVLKDPQAFARFQQAQDALSSALSRLLAVAENYPQLKANENFLQLQAQLEGTENRIAVERRRYNEVVQRYNTYIRRFPANIIAGMFGFKERPYFRAVEQAQEAPKVQF</sequence>
<protein>
    <submittedName>
        <fullName evidence="7">LemA protein</fullName>
    </submittedName>
</protein>
<evidence type="ECO:0000256" key="6">
    <source>
        <dbReference type="SAM" id="Phobius"/>
    </source>
</evidence>
<dbReference type="SUPFAM" id="SSF140478">
    <property type="entry name" value="LemA-like"/>
    <property type="match status" value="1"/>
</dbReference>
<comment type="subcellular location">
    <subcellularLocation>
        <location evidence="1">Membrane</location>
        <topology evidence="1">Single-pass membrane protein</topology>
    </subcellularLocation>
</comment>